<proteinExistence type="predicted"/>
<sequence>MGNQLCCGGSWGRPSACQRRSETALESKPRDAGRARRRTVMLTEGCTLTRQERRKEGCFRQGNEKSEKRRKERRKDEEEPDLMEHGREFDAAEHVPHVGSLWVSPSRLSRNPRGTVGNQKRQPSKQQQQPPAPPRPPKQQPQRQQWQQCHRLKNDTKGPKIPRRLCEWASDLRQPCRNQPGPSTSAPHCNSEDSSVHYADILVYNQTRSRTVQQVKEMQIENATEYATLRFPEPTPRYHSKNGTLV</sequence>
<accession>A0AC55DPN7</accession>
<dbReference type="Proteomes" id="UP000694863">
    <property type="component" value="Unplaced"/>
</dbReference>
<protein>
    <submittedName>
        <fullName evidence="2">Uncharacterized protein C11orf52 homolog isoform X1</fullName>
    </submittedName>
</protein>
<dbReference type="RefSeq" id="XP_045153711.1">
    <property type="nucleotide sequence ID" value="XM_045297776.1"/>
</dbReference>
<name>A0AC55DPN7_ECHTE</name>
<gene>
    <name evidence="2" type="primary">CUNH11orf52</name>
</gene>
<organism evidence="1 2">
    <name type="scientific">Echinops telfairi</name>
    <name type="common">Lesser hedgehog tenrec</name>
    <dbReference type="NCBI Taxonomy" id="9371"/>
    <lineage>
        <taxon>Eukaryota</taxon>
        <taxon>Metazoa</taxon>
        <taxon>Chordata</taxon>
        <taxon>Craniata</taxon>
        <taxon>Vertebrata</taxon>
        <taxon>Euteleostomi</taxon>
        <taxon>Mammalia</taxon>
        <taxon>Eutheria</taxon>
        <taxon>Afrotheria</taxon>
        <taxon>Tenrecidae</taxon>
        <taxon>Tenrecinae</taxon>
        <taxon>Echinops</taxon>
    </lineage>
</organism>
<keyword evidence="1" id="KW-1185">Reference proteome</keyword>
<reference evidence="2" key="1">
    <citation type="submission" date="2025-08" db="UniProtKB">
        <authorList>
            <consortium name="RefSeq"/>
        </authorList>
    </citation>
    <scope>IDENTIFICATION</scope>
</reference>
<evidence type="ECO:0000313" key="1">
    <source>
        <dbReference type="Proteomes" id="UP000694863"/>
    </source>
</evidence>
<evidence type="ECO:0000313" key="2">
    <source>
        <dbReference type="RefSeq" id="XP_045153711.1"/>
    </source>
</evidence>